<dbReference type="PANTHER" id="PTHR47019">
    <property type="entry name" value="LIPID II FLIPPASE MURJ"/>
    <property type="match status" value="1"/>
</dbReference>
<accession>A0AAW7ZGQ9</accession>
<dbReference type="InterPro" id="IPR051050">
    <property type="entry name" value="Lipid_II_flippase_MurJ/MviN"/>
</dbReference>
<dbReference type="NCBIfam" id="TIGR01695">
    <property type="entry name" value="murJ_mviN"/>
    <property type="match status" value="1"/>
</dbReference>
<evidence type="ECO:0000256" key="9">
    <source>
        <dbReference type="PIRNR" id="PIRNR002869"/>
    </source>
</evidence>
<feature type="transmembrane region" description="Helical" evidence="8">
    <location>
        <begin position="128"/>
        <end position="151"/>
    </location>
</feature>
<feature type="transmembrane region" description="Helical" evidence="8">
    <location>
        <begin position="271"/>
        <end position="291"/>
    </location>
</feature>
<keyword evidence="3 8" id="KW-0812">Transmembrane</keyword>
<keyword evidence="6 8" id="KW-1133">Transmembrane helix</keyword>
<dbReference type="PANTHER" id="PTHR47019:SF1">
    <property type="entry name" value="LIPID II FLIPPASE MURJ"/>
    <property type="match status" value="1"/>
</dbReference>
<feature type="transmembrane region" description="Helical" evidence="8">
    <location>
        <begin position="87"/>
        <end position="108"/>
    </location>
</feature>
<name>A0AAW7ZGQ9_9FIRM</name>
<dbReference type="GO" id="GO:0071555">
    <property type="term" value="P:cell wall organization"/>
    <property type="evidence" value="ECO:0007669"/>
    <property type="project" value="UniProtKB-UniRule"/>
</dbReference>
<feature type="transmembrane region" description="Helical" evidence="8">
    <location>
        <begin position="348"/>
        <end position="370"/>
    </location>
</feature>
<feature type="transmembrane region" description="Helical" evidence="8">
    <location>
        <begin position="186"/>
        <end position="208"/>
    </location>
</feature>
<dbReference type="GO" id="GO:0034204">
    <property type="term" value="P:lipid translocation"/>
    <property type="evidence" value="ECO:0007669"/>
    <property type="project" value="TreeGrafter"/>
</dbReference>
<comment type="subcellular location">
    <subcellularLocation>
        <location evidence="1 8">Cell membrane</location>
        <topology evidence="1 8">Multi-pass membrane protein</topology>
    </subcellularLocation>
</comment>
<dbReference type="CDD" id="cd13123">
    <property type="entry name" value="MATE_MurJ_like"/>
    <property type="match status" value="1"/>
</dbReference>
<keyword evidence="7 8" id="KW-0472">Membrane</keyword>
<keyword evidence="2 8" id="KW-1003">Cell membrane</keyword>
<keyword evidence="8 9" id="KW-0961">Cell wall biogenesis/degradation</keyword>
<dbReference type="InterPro" id="IPR004268">
    <property type="entry name" value="MurJ"/>
</dbReference>
<evidence type="ECO:0000256" key="2">
    <source>
        <dbReference type="ARBA" id="ARBA00022475"/>
    </source>
</evidence>
<evidence type="ECO:0000256" key="3">
    <source>
        <dbReference type="ARBA" id="ARBA00022692"/>
    </source>
</evidence>
<keyword evidence="11" id="KW-1185">Reference proteome</keyword>
<comment type="pathway">
    <text evidence="8">Cell wall biogenesis; peptidoglycan biosynthesis.</text>
</comment>
<dbReference type="GO" id="GO:0015648">
    <property type="term" value="F:lipid-linked peptidoglycan transporter activity"/>
    <property type="evidence" value="ECO:0007669"/>
    <property type="project" value="UniProtKB-UniRule"/>
</dbReference>
<organism evidence="10 11">
    <name type="scientific">Desulforamulus aquiferis</name>
    <dbReference type="NCBI Taxonomy" id="1397668"/>
    <lineage>
        <taxon>Bacteria</taxon>
        <taxon>Bacillati</taxon>
        <taxon>Bacillota</taxon>
        <taxon>Clostridia</taxon>
        <taxon>Eubacteriales</taxon>
        <taxon>Peptococcaceae</taxon>
        <taxon>Desulforamulus</taxon>
    </lineage>
</organism>
<feature type="transmembrane region" description="Helical" evidence="8">
    <location>
        <begin position="54"/>
        <end position="75"/>
    </location>
</feature>
<dbReference type="AlphaFoldDB" id="A0AAW7ZGQ9"/>
<keyword evidence="8 9" id="KW-0813">Transport</keyword>
<dbReference type="Pfam" id="PF03023">
    <property type="entry name" value="MurJ"/>
    <property type="match status" value="1"/>
</dbReference>
<evidence type="ECO:0000256" key="4">
    <source>
        <dbReference type="ARBA" id="ARBA00022960"/>
    </source>
</evidence>
<dbReference type="EMBL" id="JARPTC010000021">
    <property type="protein sequence ID" value="MDO7788443.1"/>
    <property type="molecule type" value="Genomic_DNA"/>
</dbReference>
<feature type="transmembrane region" description="Helical" evidence="8">
    <location>
        <begin position="473"/>
        <end position="495"/>
    </location>
</feature>
<feature type="transmembrane region" description="Helical" evidence="8">
    <location>
        <begin position="311"/>
        <end position="328"/>
    </location>
</feature>
<gene>
    <name evidence="8 10" type="primary">murJ</name>
    <name evidence="10" type="ORF">P6N53_14540</name>
</gene>
<dbReference type="GO" id="GO:0008360">
    <property type="term" value="P:regulation of cell shape"/>
    <property type="evidence" value="ECO:0007669"/>
    <property type="project" value="UniProtKB-UniRule"/>
</dbReference>
<comment type="caution">
    <text evidence="10">The sequence shown here is derived from an EMBL/GenBank/DDBJ whole genome shotgun (WGS) entry which is preliminary data.</text>
</comment>
<feature type="transmembrane region" description="Helical" evidence="8">
    <location>
        <begin position="158"/>
        <end position="180"/>
    </location>
</feature>
<dbReference type="HAMAP" id="MF_02078">
    <property type="entry name" value="MurJ_MviN"/>
    <property type="match status" value="1"/>
</dbReference>
<evidence type="ECO:0000313" key="10">
    <source>
        <dbReference type="EMBL" id="MDO7788443.1"/>
    </source>
</evidence>
<evidence type="ECO:0000256" key="5">
    <source>
        <dbReference type="ARBA" id="ARBA00022984"/>
    </source>
</evidence>
<reference evidence="10" key="2">
    <citation type="submission" date="2023-03" db="EMBL/GenBank/DDBJ databases">
        <authorList>
            <person name="Zhang Z."/>
        </authorList>
    </citation>
    <scope>NUCLEOTIDE SEQUENCE</scope>
    <source>
        <strain evidence="10">DSA</strain>
    </source>
</reference>
<comment type="function">
    <text evidence="8 9">Involved in peptidoglycan biosynthesis. Transports lipid-linked peptidoglycan precursors from the inner to the outer leaflet of the cytoplasmic membrane.</text>
</comment>
<feature type="transmembrane region" description="Helical" evidence="8">
    <location>
        <begin position="408"/>
        <end position="429"/>
    </location>
</feature>
<evidence type="ECO:0000256" key="8">
    <source>
        <dbReference type="HAMAP-Rule" id="MF_02078"/>
    </source>
</evidence>
<dbReference type="RefSeq" id="WP_304544385.1">
    <property type="nucleotide sequence ID" value="NZ_JARPTC010000021.1"/>
</dbReference>
<keyword evidence="5 8" id="KW-0573">Peptidoglycan synthesis</keyword>
<dbReference type="GO" id="GO:0009252">
    <property type="term" value="P:peptidoglycan biosynthetic process"/>
    <property type="evidence" value="ECO:0007669"/>
    <property type="project" value="UniProtKB-UniRule"/>
</dbReference>
<dbReference type="PRINTS" id="PR01806">
    <property type="entry name" value="VIRFACTRMVIN"/>
</dbReference>
<proteinExistence type="inferred from homology"/>
<feature type="transmembrane region" description="Helical" evidence="8">
    <location>
        <begin position="441"/>
        <end position="461"/>
    </location>
</feature>
<evidence type="ECO:0000256" key="6">
    <source>
        <dbReference type="ARBA" id="ARBA00022989"/>
    </source>
</evidence>
<dbReference type="GO" id="GO:0005886">
    <property type="term" value="C:plasma membrane"/>
    <property type="evidence" value="ECO:0007669"/>
    <property type="project" value="UniProtKB-SubCell"/>
</dbReference>
<sequence>MSNRAGKVAKATFIILILSMLAKLLGFVREAVIAKEYGATSVADAFLVIFNIPYIINGMLNAALVIVIVPVFTQCIVNGKTEEARRVFSTLFSIFLIFLTSIIVIGLWNSNFVISLFAPGFDQQTAQLASNLALIMFPSILFFALASFFAGLLNTHNIFAPSAAAPVILNTVIIGSSYTIGKSFGVYGLAIGVLLGTLIMAFFQAPFLRKTDFNFRAVLDLKDEGVRRVFGLMFPILIGSGVGQINILIYYHLGSELVEGTISALNYATKLILLPQGIFVMAVATAIFPSLSRSVVDLKYEQFSNTLIKGLKMILLLSAPCVVGLIVLREPIVSVLFKRGAFDERALALTSGVLLFLSLGLIGQCLSPVLTRGFYALQDTLSPVKVTFITVTVNIALSLLLIKRMEHLGLALANSVAMTINAVLLGFLLRKRVTSNINNGLVVFSCKVVLSSVVMGVLLSIFDKFLVSICLSIVIRLLIDIAIGGTIFFVIGLILRTEELYYATISIKDILKTLSMNVLNKTYCLKRYAK</sequence>
<feature type="transmembrane region" description="Helical" evidence="8">
    <location>
        <begin position="12"/>
        <end position="34"/>
    </location>
</feature>
<evidence type="ECO:0000313" key="11">
    <source>
        <dbReference type="Proteomes" id="UP001172911"/>
    </source>
</evidence>
<dbReference type="Proteomes" id="UP001172911">
    <property type="component" value="Unassembled WGS sequence"/>
</dbReference>
<dbReference type="PIRSF" id="PIRSF002869">
    <property type="entry name" value="MviN"/>
    <property type="match status" value="1"/>
</dbReference>
<evidence type="ECO:0000256" key="7">
    <source>
        <dbReference type="ARBA" id="ARBA00023136"/>
    </source>
</evidence>
<evidence type="ECO:0000256" key="1">
    <source>
        <dbReference type="ARBA" id="ARBA00004651"/>
    </source>
</evidence>
<keyword evidence="4 8" id="KW-0133">Cell shape</keyword>
<feature type="transmembrane region" description="Helical" evidence="8">
    <location>
        <begin position="382"/>
        <end position="402"/>
    </location>
</feature>
<reference evidence="10" key="1">
    <citation type="journal article" date="2023" name="J. Hazard. Mater.">
        <title>Anaerobic biodegradation of pyrene and benzo[a]pyrene by a new sulfate-reducing Desulforamulus aquiferis strain DSA.</title>
        <authorList>
            <person name="Zhang Z."/>
            <person name="Sun J."/>
            <person name="Gong X."/>
            <person name="Wang C."/>
            <person name="Wang H."/>
        </authorList>
    </citation>
    <scope>NUCLEOTIDE SEQUENCE</scope>
    <source>
        <strain evidence="10">DSA</strain>
    </source>
</reference>
<protein>
    <recommendedName>
        <fullName evidence="8">Probable lipid II flippase MurJ</fullName>
    </recommendedName>
</protein>
<feature type="transmembrane region" description="Helical" evidence="8">
    <location>
        <begin position="229"/>
        <end position="251"/>
    </location>
</feature>
<comment type="similarity">
    <text evidence="8 9">Belongs to the MurJ/MviN family.</text>
</comment>